<dbReference type="PANTHER" id="PTHR23416">
    <property type="entry name" value="SIALIC ACID SYNTHASE-RELATED"/>
    <property type="match status" value="1"/>
</dbReference>
<sequence length="179" mass="19689">MGLRQFVSELLHYTANHVVNGIPFYSIRYFFYKRIYGIRIGQMTAVHMGQKLMTRGGIEIGDHSVINRDCTLDGRGGLTVGNNVSISPEVMILTAEHGVNSPTFAGVLGKVTIEDYVWIGSRAVILPGVRLGEGAVVAAGAVVRKDVPPYTIVGGVPAKVIGKRNQELIYELEYMRRFH</sequence>
<comment type="similarity">
    <text evidence="1">Belongs to the transferase hexapeptide repeat family.</text>
</comment>
<dbReference type="GO" id="GO:0016746">
    <property type="term" value="F:acyltransferase activity"/>
    <property type="evidence" value="ECO:0007669"/>
    <property type="project" value="UniProtKB-KW"/>
</dbReference>
<dbReference type="EMBL" id="JAQAGZ010000018">
    <property type="protein sequence ID" value="MCZ8515601.1"/>
    <property type="molecule type" value="Genomic_DNA"/>
</dbReference>
<dbReference type="InterPro" id="IPR011004">
    <property type="entry name" value="Trimer_LpxA-like_sf"/>
</dbReference>
<dbReference type="InterPro" id="IPR051159">
    <property type="entry name" value="Hexapeptide_acetyltransf"/>
</dbReference>
<dbReference type="Pfam" id="PF00132">
    <property type="entry name" value="Hexapep"/>
    <property type="match status" value="1"/>
</dbReference>
<comment type="caution">
    <text evidence="4">The sequence shown here is derived from an EMBL/GenBank/DDBJ whole genome shotgun (WGS) entry which is preliminary data.</text>
</comment>
<evidence type="ECO:0000256" key="2">
    <source>
        <dbReference type="ARBA" id="ARBA00022679"/>
    </source>
</evidence>
<evidence type="ECO:0000256" key="1">
    <source>
        <dbReference type="ARBA" id="ARBA00007274"/>
    </source>
</evidence>
<name>A0ABT4QFT4_9BACL</name>
<keyword evidence="2" id="KW-0808">Transferase</keyword>
<dbReference type="PANTHER" id="PTHR23416:SF23">
    <property type="entry name" value="ACETYLTRANSFERASE C18B11.09C-RELATED"/>
    <property type="match status" value="1"/>
</dbReference>
<gene>
    <name evidence="4" type="ORF">O9H85_24970</name>
</gene>
<dbReference type="InterPro" id="IPR018357">
    <property type="entry name" value="Hexapep_transf_CS"/>
</dbReference>
<organism evidence="4 5">
    <name type="scientific">Paenibacillus gyeongsangnamensis</name>
    <dbReference type="NCBI Taxonomy" id="3388067"/>
    <lineage>
        <taxon>Bacteria</taxon>
        <taxon>Bacillati</taxon>
        <taxon>Bacillota</taxon>
        <taxon>Bacilli</taxon>
        <taxon>Bacillales</taxon>
        <taxon>Paenibacillaceae</taxon>
        <taxon>Paenibacillus</taxon>
    </lineage>
</organism>
<evidence type="ECO:0000256" key="3">
    <source>
        <dbReference type="ARBA" id="ARBA00022737"/>
    </source>
</evidence>
<dbReference type="SUPFAM" id="SSF51161">
    <property type="entry name" value="Trimeric LpxA-like enzymes"/>
    <property type="match status" value="1"/>
</dbReference>
<dbReference type="PROSITE" id="PS00101">
    <property type="entry name" value="HEXAPEP_TRANSFERASES"/>
    <property type="match status" value="1"/>
</dbReference>
<dbReference type="InterPro" id="IPR001451">
    <property type="entry name" value="Hexapep"/>
</dbReference>
<dbReference type="CDD" id="cd04647">
    <property type="entry name" value="LbH_MAT_like"/>
    <property type="match status" value="1"/>
</dbReference>
<reference evidence="4 5" key="1">
    <citation type="submission" date="2022-12" db="EMBL/GenBank/DDBJ databases">
        <title>Draft genome sequence of Paenibacillus sp. dW9.</title>
        <authorList>
            <person name="Choi E.-W."/>
            <person name="Kim D.-U."/>
        </authorList>
    </citation>
    <scope>NUCLEOTIDE SEQUENCE [LARGE SCALE GENOMIC DNA]</scope>
    <source>
        <strain evidence="5">dW9</strain>
    </source>
</reference>
<proteinExistence type="inferred from homology"/>
<dbReference type="Gene3D" id="2.160.10.10">
    <property type="entry name" value="Hexapeptide repeat proteins"/>
    <property type="match status" value="1"/>
</dbReference>
<dbReference type="Proteomes" id="UP001527882">
    <property type="component" value="Unassembled WGS sequence"/>
</dbReference>
<evidence type="ECO:0000313" key="5">
    <source>
        <dbReference type="Proteomes" id="UP001527882"/>
    </source>
</evidence>
<protein>
    <submittedName>
        <fullName evidence="4">Acyltransferase</fullName>
    </submittedName>
</protein>
<keyword evidence="4" id="KW-0012">Acyltransferase</keyword>
<accession>A0ABT4QFT4</accession>
<keyword evidence="5" id="KW-1185">Reference proteome</keyword>
<keyword evidence="3" id="KW-0677">Repeat</keyword>
<evidence type="ECO:0000313" key="4">
    <source>
        <dbReference type="EMBL" id="MCZ8515601.1"/>
    </source>
</evidence>